<protein>
    <submittedName>
        <fullName evidence="2">Uncharacterized protein</fullName>
    </submittedName>
</protein>
<evidence type="ECO:0000313" key="3">
    <source>
        <dbReference type="Proteomes" id="UP000479710"/>
    </source>
</evidence>
<organism evidence="2 3">
    <name type="scientific">Oryza meyeriana var. granulata</name>
    <dbReference type="NCBI Taxonomy" id="110450"/>
    <lineage>
        <taxon>Eukaryota</taxon>
        <taxon>Viridiplantae</taxon>
        <taxon>Streptophyta</taxon>
        <taxon>Embryophyta</taxon>
        <taxon>Tracheophyta</taxon>
        <taxon>Spermatophyta</taxon>
        <taxon>Magnoliopsida</taxon>
        <taxon>Liliopsida</taxon>
        <taxon>Poales</taxon>
        <taxon>Poaceae</taxon>
        <taxon>BOP clade</taxon>
        <taxon>Oryzoideae</taxon>
        <taxon>Oryzeae</taxon>
        <taxon>Oryzinae</taxon>
        <taxon>Oryza</taxon>
        <taxon>Oryza meyeriana</taxon>
    </lineage>
</organism>
<dbReference type="Proteomes" id="UP000479710">
    <property type="component" value="Unassembled WGS sequence"/>
</dbReference>
<gene>
    <name evidence="2" type="ORF">E2562_033210</name>
</gene>
<comment type="caution">
    <text evidence="2">The sequence shown here is derived from an EMBL/GenBank/DDBJ whole genome shotgun (WGS) entry which is preliminary data.</text>
</comment>
<dbReference type="AlphaFoldDB" id="A0A6G1CVX0"/>
<feature type="compositionally biased region" description="Polar residues" evidence="1">
    <location>
        <begin position="65"/>
        <end position="76"/>
    </location>
</feature>
<evidence type="ECO:0000256" key="1">
    <source>
        <dbReference type="SAM" id="MobiDB-lite"/>
    </source>
</evidence>
<dbReference type="EMBL" id="SPHZ02000008">
    <property type="protein sequence ID" value="KAF0904280.1"/>
    <property type="molecule type" value="Genomic_DNA"/>
</dbReference>
<name>A0A6G1CVX0_9ORYZ</name>
<accession>A0A6G1CVX0</accession>
<feature type="region of interest" description="Disordered" evidence="1">
    <location>
        <begin position="59"/>
        <end position="89"/>
    </location>
</feature>
<keyword evidence="3" id="KW-1185">Reference proteome</keyword>
<sequence>MATRAIGRIPITGMHHLKGPPVILKRLLDRSLQQDTALLTNIAWPLVLGKTMQKIRRSTSDYLVPSSSRPSDSTMAPVSDAADINTLQD</sequence>
<evidence type="ECO:0000313" key="2">
    <source>
        <dbReference type="EMBL" id="KAF0904280.1"/>
    </source>
</evidence>
<reference evidence="2 3" key="1">
    <citation type="submission" date="2019-11" db="EMBL/GenBank/DDBJ databases">
        <title>Whole genome sequence of Oryza granulata.</title>
        <authorList>
            <person name="Li W."/>
        </authorList>
    </citation>
    <scope>NUCLEOTIDE SEQUENCE [LARGE SCALE GENOMIC DNA]</scope>
    <source>
        <strain evidence="3">cv. Menghai</strain>
        <tissue evidence="2">Leaf</tissue>
    </source>
</reference>
<proteinExistence type="predicted"/>